<reference evidence="2 3" key="1">
    <citation type="journal article" date="2018" name="PLoS ONE">
        <title>The draft genome of Kipferlia bialata reveals reductive genome evolution in fornicate parasites.</title>
        <authorList>
            <person name="Tanifuji G."/>
            <person name="Takabayashi S."/>
            <person name="Kume K."/>
            <person name="Takagi M."/>
            <person name="Nakayama T."/>
            <person name="Kamikawa R."/>
            <person name="Inagaki Y."/>
            <person name="Hashimoto T."/>
        </authorList>
    </citation>
    <scope>NUCLEOTIDE SEQUENCE [LARGE SCALE GENOMIC DNA]</scope>
    <source>
        <strain evidence="2">NY0173</strain>
    </source>
</reference>
<feature type="non-terminal residue" evidence="2">
    <location>
        <position position="1"/>
    </location>
</feature>
<feature type="compositionally biased region" description="Acidic residues" evidence="1">
    <location>
        <begin position="12"/>
        <end position="27"/>
    </location>
</feature>
<sequence>GTAQRAAKELDGADVNEQELDGADVNEQEVTAEYKSEITAEYKSVSVERPQQNRQGNRNRAGRGRGARKGGDRRQSQGEVAME</sequence>
<name>A0A391NRG2_9EUKA</name>
<feature type="region of interest" description="Disordered" evidence="1">
    <location>
        <begin position="1"/>
        <end position="29"/>
    </location>
</feature>
<evidence type="ECO:0000313" key="2">
    <source>
        <dbReference type="EMBL" id="GCA64001.1"/>
    </source>
</evidence>
<dbReference type="AlphaFoldDB" id="A0A391NRG2"/>
<feature type="region of interest" description="Disordered" evidence="1">
    <location>
        <begin position="41"/>
        <end position="83"/>
    </location>
</feature>
<feature type="compositionally biased region" description="Basic and acidic residues" evidence="1">
    <location>
        <begin position="1"/>
        <end position="11"/>
    </location>
</feature>
<keyword evidence="3" id="KW-1185">Reference proteome</keyword>
<proteinExistence type="predicted"/>
<accession>A0A391NRG2</accession>
<protein>
    <submittedName>
        <fullName evidence="2">Uncharacterized protein</fullName>
    </submittedName>
</protein>
<gene>
    <name evidence="2" type="ORF">KIPB_012829</name>
</gene>
<comment type="caution">
    <text evidence="2">The sequence shown here is derived from an EMBL/GenBank/DDBJ whole genome shotgun (WGS) entry which is preliminary data.</text>
</comment>
<evidence type="ECO:0000256" key="1">
    <source>
        <dbReference type="SAM" id="MobiDB-lite"/>
    </source>
</evidence>
<feature type="compositionally biased region" description="Low complexity" evidence="1">
    <location>
        <begin position="49"/>
        <end position="59"/>
    </location>
</feature>
<dbReference type="EMBL" id="BDIP01005823">
    <property type="protein sequence ID" value="GCA64001.1"/>
    <property type="molecule type" value="Genomic_DNA"/>
</dbReference>
<evidence type="ECO:0000313" key="3">
    <source>
        <dbReference type="Proteomes" id="UP000265618"/>
    </source>
</evidence>
<organism evidence="2 3">
    <name type="scientific">Kipferlia bialata</name>
    <dbReference type="NCBI Taxonomy" id="797122"/>
    <lineage>
        <taxon>Eukaryota</taxon>
        <taxon>Metamonada</taxon>
        <taxon>Carpediemonas-like organisms</taxon>
        <taxon>Kipferlia</taxon>
    </lineage>
</organism>
<dbReference type="Proteomes" id="UP000265618">
    <property type="component" value="Unassembled WGS sequence"/>
</dbReference>